<proteinExistence type="predicted"/>
<comment type="caution">
    <text evidence="2">The sequence shown here is derived from an EMBL/GenBank/DDBJ whole genome shotgun (WGS) entry which is preliminary data.</text>
</comment>
<evidence type="ECO:0000313" key="2">
    <source>
        <dbReference type="EMBL" id="GMI33306.1"/>
    </source>
</evidence>
<feature type="compositionally biased region" description="Low complexity" evidence="1">
    <location>
        <begin position="72"/>
        <end position="88"/>
    </location>
</feature>
<evidence type="ECO:0000313" key="3">
    <source>
        <dbReference type="Proteomes" id="UP001165060"/>
    </source>
</evidence>
<feature type="non-terminal residue" evidence="2">
    <location>
        <position position="1"/>
    </location>
</feature>
<sequence length="148" mass="14637">ARKFDDFLGIVGGKTTTKNELAQIEAAMAGLQGKGGASRPPSTNGHGVTITLPVGVGSDSPASSKGAASFNSGLTPPGSSYGSGSTGLRISDEGEEGEEDAGVFKNIWQSIFPPSPPAPAQEVAFGSSGSGAGTSTAVVELSDVAVRL</sequence>
<organism evidence="2 3">
    <name type="scientific">Tetraparma gracilis</name>
    <dbReference type="NCBI Taxonomy" id="2962635"/>
    <lineage>
        <taxon>Eukaryota</taxon>
        <taxon>Sar</taxon>
        <taxon>Stramenopiles</taxon>
        <taxon>Ochrophyta</taxon>
        <taxon>Bolidophyceae</taxon>
        <taxon>Parmales</taxon>
        <taxon>Triparmaceae</taxon>
        <taxon>Tetraparma</taxon>
    </lineage>
</organism>
<feature type="region of interest" description="Disordered" evidence="1">
    <location>
        <begin position="32"/>
        <end position="134"/>
    </location>
</feature>
<protein>
    <submittedName>
        <fullName evidence="2">Uncharacterized protein</fullName>
    </submittedName>
</protein>
<gene>
    <name evidence="2" type="ORF">TeGR_g13334</name>
</gene>
<dbReference type="EMBL" id="BRYB01004558">
    <property type="protein sequence ID" value="GMI33306.1"/>
    <property type="molecule type" value="Genomic_DNA"/>
</dbReference>
<name>A0ABQ6MV48_9STRA</name>
<accession>A0ABQ6MV48</accession>
<dbReference type="Proteomes" id="UP001165060">
    <property type="component" value="Unassembled WGS sequence"/>
</dbReference>
<evidence type="ECO:0000256" key="1">
    <source>
        <dbReference type="SAM" id="MobiDB-lite"/>
    </source>
</evidence>
<reference evidence="2 3" key="1">
    <citation type="journal article" date="2023" name="Commun. Biol.">
        <title>Genome analysis of Parmales, the sister group of diatoms, reveals the evolutionary specialization of diatoms from phago-mixotrophs to photoautotrophs.</title>
        <authorList>
            <person name="Ban H."/>
            <person name="Sato S."/>
            <person name="Yoshikawa S."/>
            <person name="Yamada K."/>
            <person name="Nakamura Y."/>
            <person name="Ichinomiya M."/>
            <person name="Sato N."/>
            <person name="Blanc-Mathieu R."/>
            <person name="Endo H."/>
            <person name="Kuwata A."/>
            <person name="Ogata H."/>
        </authorList>
    </citation>
    <scope>NUCLEOTIDE SEQUENCE [LARGE SCALE GENOMIC DNA]</scope>
</reference>
<keyword evidence="3" id="KW-1185">Reference proteome</keyword>